<reference evidence="1 2" key="1">
    <citation type="submission" date="2015-03" db="EMBL/GenBank/DDBJ databases">
        <authorList>
            <consortium name="Pathogen Informatics"/>
        </authorList>
    </citation>
    <scope>NUCLEOTIDE SEQUENCE [LARGE SCALE GENOMIC DNA]</scope>
    <source>
        <strain evidence="1 2">A1104</strain>
    </source>
</reference>
<dbReference type="AlphaFoldDB" id="A0A655E070"/>
<organism evidence="1 2">
    <name type="scientific">Salmonella enterica subsp. enterica serovar Bovismorbificans</name>
    <dbReference type="NCBI Taxonomy" id="58097"/>
    <lineage>
        <taxon>Bacteria</taxon>
        <taxon>Pseudomonadati</taxon>
        <taxon>Pseudomonadota</taxon>
        <taxon>Gammaproteobacteria</taxon>
        <taxon>Enterobacterales</taxon>
        <taxon>Enterobacteriaceae</taxon>
        <taxon>Salmonella</taxon>
    </lineage>
</organism>
<gene>
    <name evidence="1" type="ORF">ERS008198_03954</name>
</gene>
<proteinExistence type="predicted"/>
<accession>A0A655E070</accession>
<protein>
    <submittedName>
        <fullName evidence="1">Uncharacterized protein</fullName>
    </submittedName>
</protein>
<evidence type="ECO:0000313" key="1">
    <source>
        <dbReference type="EMBL" id="CNU94757.1"/>
    </source>
</evidence>
<evidence type="ECO:0000313" key="2">
    <source>
        <dbReference type="Proteomes" id="UP000041314"/>
    </source>
</evidence>
<dbReference type="Proteomes" id="UP000041314">
    <property type="component" value="Unassembled WGS sequence"/>
</dbReference>
<dbReference type="EMBL" id="CQPA01000044">
    <property type="protein sequence ID" value="CNU94757.1"/>
    <property type="molecule type" value="Genomic_DNA"/>
</dbReference>
<name>A0A655E070_SALET</name>
<sequence>MLNGFQLREQPVQLMIFRHQRIAAGKDDLIQFRVCGDILQRDCPVALIALILRIREVTTETVAAIYRTSAFYQQ</sequence>